<dbReference type="EMBL" id="ON191531">
    <property type="protein sequence ID" value="URG17432.1"/>
    <property type="molecule type" value="Genomic_DNA"/>
</dbReference>
<dbReference type="Proteomes" id="UP001057233">
    <property type="component" value="Segment"/>
</dbReference>
<feature type="transmembrane region" description="Helical" evidence="1">
    <location>
        <begin position="93"/>
        <end position="117"/>
    </location>
</feature>
<accession>A0A9E7ILQ1</accession>
<reference evidence="2" key="1">
    <citation type="submission" date="2022-04" db="EMBL/GenBank/DDBJ databases">
        <authorList>
            <person name="Hwangbo M."/>
            <person name="Wang B."/>
            <person name="Gill J.J."/>
            <person name="Chu K.-H."/>
            <person name="Young R."/>
        </authorList>
    </citation>
    <scope>NUCLEOTIDE SEQUENCE</scope>
</reference>
<evidence type="ECO:0000313" key="3">
    <source>
        <dbReference type="Proteomes" id="UP001057233"/>
    </source>
</evidence>
<evidence type="ECO:0000256" key="1">
    <source>
        <dbReference type="SAM" id="Phobius"/>
    </source>
</evidence>
<keyword evidence="3" id="KW-1185">Reference proteome</keyword>
<keyword evidence="1" id="KW-1133">Transmembrane helix</keyword>
<protein>
    <submittedName>
        <fullName evidence="2">Membrane protein</fullName>
    </submittedName>
</protein>
<evidence type="ECO:0000313" key="2">
    <source>
        <dbReference type="EMBL" id="URG17432.1"/>
    </source>
</evidence>
<sequence>MSTHDPRRDNTYGYGQQYPDPRFIAPPPPAPVNPEKNGFGLAAVILGVVGLFLCLSGFTGWLGFICGVIGFVLAIAGLARVSRNKATNKWTSVTGLVFSILAIFAGIAVTIMVFTAVDQFGNDMERYGDCIDNATTAAQIDACN</sequence>
<gene>
    <name evidence="2" type="ORF">Mbo2_062</name>
</gene>
<feature type="transmembrane region" description="Helical" evidence="1">
    <location>
        <begin position="38"/>
        <end position="55"/>
    </location>
</feature>
<feature type="transmembrane region" description="Helical" evidence="1">
    <location>
        <begin position="62"/>
        <end position="81"/>
    </location>
</feature>
<keyword evidence="1" id="KW-0472">Membrane</keyword>
<name>A0A9E7ILQ1_9CAUD</name>
<organism evidence="2 3">
    <name type="scientific">Rhodococcus phage Mbo2</name>
    <dbReference type="NCBI Taxonomy" id="2936911"/>
    <lineage>
        <taxon>Viruses</taxon>
        <taxon>Duplodnaviria</taxon>
        <taxon>Heunggongvirae</taxon>
        <taxon>Uroviricota</taxon>
        <taxon>Caudoviricetes</taxon>
        <taxon>Caudoviricetes incertae sedis</taxon>
        <taxon>Mboduovirus</taxon>
        <taxon>Mboduovirus mbo2</taxon>
    </lineage>
</organism>
<keyword evidence="1" id="KW-0812">Transmembrane</keyword>
<proteinExistence type="predicted"/>